<feature type="compositionally biased region" description="Polar residues" evidence="7">
    <location>
        <begin position="2027"/>
        <end position="2056"/>
    </location>
</feature>
<feature type="region of interest" description="Disordered" evidence="7">
    <location>
        <begin position="2200"/>
        <end position="2232"/>
    </location>
</feature>
<feature type="region of interest" description="Disordered" evidence="7">
    <location>
        <begin position="2075"/>
        <end position="2108"/>
    </location>
</feature>
<feature type="region of interest" description="Disordered" evidence="7">
    <location>
        <begin position="1842"/>
        <end position="1871"/>
    </location>
</feature>
<feature type="compositionally biased region" description="Acidic residues" evidence="7">
    <location>
        <begin position="2345"/>
        <end position="2357"/>
    </location>
</feature>
<evidence type="ECO:0000256" key="4">
    <source>
        <dbReference type="ARBA" id="ARBA00022833"/>
    </source>
</evidence>
<dbReference type="GO" id="GO:0008270">
    <property type="term" value="F:zinc ion binding"/>
    <property type="evidence" value="ECO:0007669"/>
    <property type="project" value="UniProtKB-KW"/>
</dbReference>
<feature type="compositionally biased region" description="Polar residues" evidence="7">
    <location>
        <begin position="2406"/>
        <end position="2427"/>
    </location>
</feature>
<feature type="region of interest" description="Disordered" evidence="7">
    <location>
        <begin position="2128"/>
        <end position="2155"/>
    </location>
</feature>
<feature type="region of interest" description="Disordered" evidence="7">
    <location>
        <begin position="1774"/>
        <end position="1799"/>
    </location>
</feature>
<accession>A0A8R2QVR8</accession>
<feature type="domain" description="C2H2-type" evidence="8">
    <location>
        <begin position="3281"/>
        <end position="3308"/>
    </location>
</feature>
<dbReference type="Pfam" id="PF00096">
    <property type="entry name" value="zf-C2H2"/>
    <property type="match status" value="3"/>
</dbReference>
<dbReference type="PANTHER" id="PTHR24393">
    <property type="entry name" value="ZINC FINGER PROTEIN"/>
    <property type="match status" value="1"/>
</dbReference>
<dbReference type="SUPFAM" id="SSF57667">
    <property type="entry name" value="beta-beta-alpha zinc fingers"/>
    <property type="match status" value="3"/>
</dbReference>
<organism evidence="9 10">
    <name type="scientific">Bombyx mori</name>
    <name type="common">Silk moth</name>
    <dbReference type="NCBI Taxonomy" id="7091"/>
    <lineage>
        <taxon>Eukaryota</taxon>
        <taxon>Metazoa</taxon>
        <taxon>Ecdysozoa</taxon>
        <taxon>Arthropoda</taxon>
        <taxon>Hexapoda</taxon>
        <taxon>Insecta</taxon>
        <taxon>Pterygota</taxon>
        <taxon>Neoptera</taxon>
        <taxon>Endopterygota</taxon>
        <taxon>Lepidoptera</taxon>
        <taxon>Glossata</taxon>
        <taxon>Ditrysia</taxon>
        <taxon>Bombycoidea</taxon>
        <taxon>Bombycidae</taxon>
        <taxon>Bombycinae</taxon>
        <taxon>Bombyx</taxon>
    </lineage>
</organism>
<feature type="compositionally biased region" description="Polar residues" evidence="7">
    <location>
        <begin position="2436"/>
        <end position="2450"/>
    </location>
</feature>
<keyword evidence="1" id="KW-0479">Metal-binding</keyword>
<feature type="region of interest" description="Disordered" evidence="7">
    <location>
        <begin position="1671"/>
        <end position="1695"/>
    </location>
</feature>
<reference evidence="10" key="1">
    <citation type="journal article" date="2008" name="Insect Biochem. Mol. Biol.">
        <title>The genome of a lepidopteran model insect, the silkworm Bombyx mori.</title>
        <authorList>
            <consortium name="International Silkworm Genome Consortium"/>
        </authorList>
    </citation>
    <scope>NUCLEOTIDE SEQUENCE [LARGE SCALE GENOMIC DNA]</scope>
    <source>
        <strain evidence="10">p50T</strain>
    </source>
</reference>
<dbReference type="PANTHER" id="PTHR24393:SF34">
    <property type="entry name" value="PR_SET DOMAIN 13"/>
    <property type="match status" value="1"/>
</dbReference>
<dbReference type="GO" id="GO:0001228">
    <property type="term" value="F:DNA-binding transcription activator activity, RNA polymerase II-specific"/>
    <property type="evidence" value="ECO:0007669"/>
    <property type="project" value="TreeGrafter"/>
</dbReference>
<feature type="region of interest" description="Disordered" evidence="7">
    <location>
        <begin position="2496"/>
        <end position="2566"/>
    </location>
</feature>
<feature type="compositionally biased region" description="Basic and acidic residues" evidence="7">
    <location>
        <begin position="2549"/>
        <end position="2566"/>
    </location>
</feature>
<evidence type="ECO:0000259" key="8">
    <source>
        <dbReference type="PROSITE" id="PS50157"/>
    </source>
</evidence>
<dbReference type="InterPro" id="IPR012934">
    <property type="entry name" value="Znf_AD"/>
</dbReference>
<feature type="region of interest" description="Disordered" evidence="7">
    <location>
        <begin position="885"/>
        <end position="910"/>
    </location>
</feature>
<proteinExistence type="predicted"/>
<keyword evidence="10" id="KW-1185">Reference proteome</keyword>
<dbReference type="GO" id="GO:0000978">
    <property type="term" value="F:RNA polymerase II cis-regulatory region sequence-specific DNA binding"/>
    <property type="evidence" value="ECO:0007669"/>
    <property type="project" value="TreeGrafter"/>
</dbReference>
<evidence type="ECO:0000313" key="9">
    <source>
        <dbReference type="EnsemblMetazoa" id="XP_037870012.1"/>
    </source>
</evidence>
<feature type="domain" description="C2H2-type" evidence="8">
    <location>
        <begin position="3252"/>
        <end position="3280"/>
    </location>
</feature>
<reference evidence="9" key="2">
    <citation type="submission" date="2022-06" db="UniProtKB">
        <authorList>
            <consortium name="EnsemblMetazoa"/>
        </authorList>
    </citation>
    <scope>IDENTIFICATION</scope>
    <source>
        <strain evidence="9">p50T (Dazao)</strain>
    </source>
</reference>
<dbReference type="InterPro" id="IPR013087">
    <property type="entry name" value="Znf_C2H2_type"/>
</dbReference>
<protein>
    <recommendedName>
        <fullName evidence="8">C2H2-type domain-containing protein</fullName>
    </recommendedName>
</protein>
<feature type="region of interest" description="Disordered" evidence="7">
    <location>
        <begin position="1057"/>
        <end position="1082"/>
    </location>
</feature>
<feature type="region of interest" description="Disordered" evidence="7">
    <location>
        <begin position="3051"/>
        <end position="3078"/>
    </location>
</feature>
<dbReference type="PROSITE" id="PS50157">
    <property type="entry name" value="ZINC_FINGER_C2H2_2"/>
    <property type="match status" value="6"/>
</dbReference>
<dbReference type="EnsemblMetazoa" id="XM_038014084.1">
    <property type="protein sequence ID" value="XP_037870012.1"/>
    <property type="gene ID" value="LOC101738426"/>
</dbReference>
<dbReference type="SMART" id="SM00355">
    <property type="entry name" value="ZnF_C2H2"/>
    <property type="match status" value="11"/>
</dbReference>
<dbReference type="FunFam" id="3.30.160.60:FF:000065">
    <property type="entry name" value="B-cell CLL/lymphoma 6, member B"/>
    <property type="match status" value="1"/>
</dbReference>
<keyword evidence="5" id="KW-0539">Nucleus</keyword>
<feature type="region of interest" description="Disordered" evidence="7">
    <location>
        <begin position="2027"/>
        <end position="2059"/>
    </location>
</feature>
<feature type="compositionally biased region" description="Polar residues" evidence="7">
    <location>
        <begin position="1496"/>
        <end position="1513"/>
    </location>
</feature>
<feature type="compositionally biased region" description="Basic residues" evidence="7">
    <location>
        <begin position="1550"/>
        <end position="1564"/>
    </location>
</feature>
<feature type="domain" description="C2H2-type" evidence="8">
    <location>
        <begin position="3403"/>
        <end position="3430"/>
    </location>
</feature>
<feature type="domain" description="C2H2-type" evidence="8">
    <location>
        <begin position="3373"/>
        <end position="3401"/>
    </location>
</feature>
<dbReference type="PROSITE" id="PS00028">
    <property type="entry name" value="ZINC_FINGER_C2H2_1"/>
    <property type="match status" value="7"/>
</dbReference>
<feature type="compositionally biased region" description="Polar residues" evidence="7">
    <location>
        <begin position="1310"/>
        <end position="1339"/>
    </location>
</feature>
<feature type="compositionally biased region" description="Basic and acidic residues" evidence="7">
    <location>
        <begin position="126"/>
        <end position="143"/>
    </location>
</feature>
<dbReference type="SMART" id="SM00868">
    <property type="entry name" value="zf-AD"/>
    <property type="match status" value="2"/>
</dbReference>
<feature type="region of interest" description="Disordered" evidence="7">
    <location>
        <begin position="170"/>
        <end position="192"/>
    </location>
</feature>
<feature type="region of interest" description="Disordered" evidence="7">
    <location>
        <begin position="2267"/>
        <end position="2290"/>
    </location>
</feature>
<keyword evidence="4" id="KW-0862">Zinc</keyword>
<feature type="region of interest" description="Disordered" evidence="7">
    <location>
        <begin position="782"/>
        <end position="813"/>
    </location>
</feature>
<keyword evidence="2" id="KW-0677">Repeat</keyword>
<feature type="compositionally biased region" description="Polar residues" evidence="7">
    <location>
        <begin position="954"/>
        <end position="983"/>
    </location>
</feature>
<evidence type="ECO:0000256" key="1">
    <source>
        <dbReference type="ARBA" id="ARBA00022723"/>
    </source>
</evidence>
<feature type="region of interest" description="Disordered" evidence="7">
    <location>
        <begin position="954"/>
        <end position="986"/>
    </location>
</feature>
<dbReference type="Proteomes" id="UP000005204">
    <property type="component" value="Unassembled WGS sequence"/>
</dbReference>
<dbReference type="GO" id="GO:0005634">
    <property type="term" value="C:nucleus"/>
    <property type="evidence" value="ECO:0007669"/>
    <property type="project" value="InterPro"/>
</dbReference>
<feature type="region of interest" description="Disordered" evidence="7">
    <location>
        <begin position="1124"/>
        <end position="1154"/>
    </location>
</feature>
<evidence type="ECO:0000256" key="6">
    <source>
        <dbReference type="PROSITE-ProRule" id="PRU00042"/>
    </source>
</evidence>
<evidence type="ECO:0000256" key="5">
    <source>
        <dbReference type="ARBA" id="ARBA00023242"/>
    </source>
</evidence>
<feature type="compositionally biased region" description="Basic residues" evidence="7">
    <location>
        <begin position="1906"/>
        <end position="1920"/>
    </location>
</feature>
<feature type="region of interest" description="Disordered" evidence="7">
    <location>
        <begin position="1903"/>
        <end position="1924"/>
    </location>
</feature>
<feature type="region of interest" description="Disordered" evidence="7">
    <location>
        <begin position="1488"/>
        <end position="1513"/>
    </location>
</feature>
<keyword evidence="3 6" id="KW-0863">Zinc-finger</keyword>
<feature type="compositionally biased region" description="Basic and acidic residues" evidence="7">
    <location>
        <begin position="2366"/>
        <end position="2385"/>
    </location>
</feature>
<feature type="compositionally biased region" description="Polar residues" evidence="7">
    <location>
        <begin position="1671"/>
        <end position="1692"/>
    </location>
</feature>
<feature type="domain" description="C2H2-type" evidence="8">
    <location>
        <begin position="3431"/>
        <end position="3459"/>
    </location>
</feature>
<feature type="region of interest" description="Disordered" evidence="7">
    <location>
        <begin position="1547"/>
        <end position="1568"/>
    </location>
</feature>
<feature type="compositionally biased region" description="Polar residues" evidence="7">
    <location>
        <begin position="1124"/>
        <end position="1149"/>
    </location>
</feature>
<feature type="compositionally biased region" description="Polar residues" evidence="7">
    <location>
        <begin position="2213"/>
        <end position="2232"/>
    </location>
</feature>
<sequence>MNVKKPSNSSNKLCVLCLCVGRSLNVVPEDKILKYYVDSLREIPLHRVSSVLPVCWECEILLKRAVQLREQVQDSHRILQTNTKEYINKHLPTEVSRKSCLKTTKNEPIAISPKLNCSRRSNARVRFKDEAENEGKTKNRRESSTTNPPDVIQEFISSVDHQQQDNLANVKSVPKRKPQRRAQKKSKTKSKISLDKEKFTECFLNEVPHETSDICNPTDVQIVFMQNEDINENSTECFLSEVPHETSDICNPTNVQIVSVQDENINENSTECFLNEVPHETSDICNPTNVQIVSLQNEDINENPTECFLNEVPHKTSDICNPTNLQIVFVQNEDINGNSTECFLNEVPHETSDICNPTDVQIVFMQNEDINENSTECFLSEVPHETSDICNPTNVQIVSVQDENINENSTECFLNEVTHETSDICNPMNPQIVFVQNEDINGNSTECFLNEVPHETSDICNPTDVQIVFMQNEDINENSTECFLSEVPHEMSDICNPTNVEIVFVQNEDINENSTECFLNEVLHEMSDICNPTNVEIVFAQAEDINENSGRVNQDLISSVDHQQQDAVVNAKSVFREKFQRWSPKKLKTKSKISLDKEKFTTCFVDDLPRATSDICNPTNAHSVFVQDEDKNENSGRVNQDLISSVDHQQQDALVNVRSVPKRNSQHRSPKKLKTNSMKSLDKNKFTACFISDLPCVVTRRIKKRKNLQRAFVQVDDKNENSGRDIQISDDCVIDANYADDSAEKMGWKEKKNGVRDKLSESKGDIETAFEDDDLNEYLQTEVSSPPSLKISNNKPTAISSNADCSGTPNASVDLKDKAKNEVNQDLISSVDHQQQDALVNVRSVPKRNSQHRSPKKLKTNSIISLDKNKFTACLVNELPRAKSDISKPKNLQSAFVQDEDKNEDSGRDIQISDDCVDADFADDFVEKNGFSGSKEDIETAFEDDDLNEYLQTEVSSPPSLKISNNKPTAISSNADCSGSPNASVDLKDKAKNEVNQDLISSVDHQQQDALVNARSVPKRNSQHRSPKKLKTNSIISLDKNKFTSCLVNELPRAKSDISKPKNLQSAFVQDEDKNEDSGRDIQISDDCVDADFADDFVEKNGFSGSKEDIETAFEDDDLNEYLQTEVSSPPRSKITNNKPTAISSNADCSGSPKASVDLKDIAKNEVNQDLISSVDHQQQDALVNARSVPKRNSQHRSPKKLKTNSKINLDKNKFTAYFIGDLPCVTRRIKKRKNLQRAFVQDDDKNENSGRDIQISDDCVIDADYADDSAEKMGWKEKKNSVPNKFSGRNGDIETAFEDDDLNEYLQTEVSSPPSLKISNNKPTAISSNADCSGSPNASVDLKDKAKNEVNQDLISSVDHQQQDALVNARSVPKRNSQHRSPKKLKTNSIISLDKNKFTSCLVNELPRAKSDISKPKNLQSAFVQDEDKNEDSGRGEYSDDIQISDDCVDADFADDFVEENGFSGSKEDIETAFEDDDLNEYLQTEVSSPPRLKISNNKPTAISSNADCSGSPNASVDLKDIAKNEVNQDLTSSVDHQQQDALVNARSVPKRNSQHRSPKKLKTNSMKTLDKNKFTAYFIGDLPCVTRRIKKRKNLQRAFVQDDDKNENSGRDIQISDDCVIDADYADDSAEKMGWKEKKNSVPDKFSGRNGDIETAFEDDDLNEYLQTEVSSPPSLKISNNKPTAISSNADCFGSPNASVDLKDKAKNEVKQDLISSVDHQQQDALVNARSVPKRNSQHRSPKKLKTNSIISLDKNKFTSCLVNELPRAKSDISKPKNLQSAFVQDEDKNEDSGRDIQISDDCVDADFADDFVEKNGFSGSKEDIETAFEDDDLNEYLQTEVSSPPRSKITNNKPTAISSNADCSGSPKASVDLKDIAKNEVNQDLTSSVDHQQQDALVNARSVPKRNSQHRSPKKLKTNSMKSLDKNKFTVYFIGDLPCVTRRIKKRKNLQRAFAQDDDKNENSGRDIQISDDCVIDADYADDSAEKMGWKEKKNGVRDKLSESKGDIETAFEDDDLNEYLQTEVSSPPSLKISNNKPTAISSNADCSGSPNASVDLKDKAKNEVNRDLISSVDHQQQDALVNARSVPKRNSQHRSPKKLKTNSMKSLDKNKFTSCLVNDLPRAKSDISKPKNLQSAFVQDEDKNEDSGRDIQISDDCVKDADFADEFLAKIGLTRKKNSVRDKFSGSKGNIETAFKDNTEVSSPPRLKITNNKPTAISSNADCSGSPNVSVDLKDKTKNEVKQAFISTVDHQQQHTLVNVRSVPRKRQSRYCSPEKLKKNKERNKRNKIALTKQKFTLCFINELPRATSDIKKPSKLQSGLVQDEDKNENSGRDIQMSDDCVMDPDFSDDSGEEMGFNPIPSEKKSSDKFRGSKGDNETAFKDNNLNEHLQTEVSSPPRLKITSNKPTAISSNVDCSGSSNVSVDLKDNEVNQDLSSSVDHQQQDALVNVRRVPKKKSQHSSPKKLKTNSMKSLDKNKFTLCFINELPRATSDIKKPSKPQSGLVQDEDKNENSGRDIQMSDDCVMDPDFSDDSGEEMGFNPIPSEKKSSDKFRGSKGDNETAFKDNNLNEYLQTKVSRLSHLKITKNMSIAIPPRNSRISLNEKKFTVCYITDLPRATSDFSKPTNTEIMFVQHEYKNENSDRDIRISDDCVIDADFIDDSAENLGSKFWGFQGDIETAFEDDAEVSRLSRLEISQNEYIEILPNVDCSGSPNVSADLKDKANNEVIEDFIGSVEQEREEDTLVYVKSAAANGNRWTQKIIKRNSKISLDKKKFTECFLNGVPHAMTDLHSVFVKEEFKIEKSDSDIQMSDECPMDADFAVDVAEKNGLSESEGDSETANEDDIFTGCLLNEVPYTTSDICNQTDLDLELFVKDEVKSEHSDSDNDISDECPIDADLAFDVAEKNGLSESEGDIETAFEDDKFSECFLNEVSYATSSTRNRKDLQSVFVKDEVKNENSDSDIQMSDDCVMDPDFSDDSGEEMGLKEKKNSDKFSGSKGDIETAFKNNKIQNMSDTGGIPLNVNIEDNATLDLQFDCLKVEIDNGRSRDEAGSGIDPGTAMHDHPSAKVPGTLKRKTKRCPAKKTKKAKGVKGNGVNKKVKGSEEKLYTTIELTHEQMLDERNAAHGSESFQSSAYKCETCILGFQYRRPYEAHLNSRHAKTLGDYVCPICKTVVMSVDSFTAHYRRHMRRFQCNLCEKRTIDRGRIKQHLYTEHGVVMSTIKCKQCGHVSRSLDNHIHHLDTHKGRFKCKECTKTFKHRGGLKNHAIAVHELKNNFPCSVCQKVFRWKNSLKRHTEVHLAKDTTEAAYCESCGIGFKSVCSFQRHMKNSLKHVTHDQRKYVCDHCNRRFIDKTKLRDHIECKHMHKTYQCHICLKPSKNRVNLDQHIRNVHKGRPNNKICHHCGKGFPTKVQLDSHMRTHTGERPFICEYCPTTFTQKSNLYKHYKQVHLNIKSKRYPPVKKPKDALNCQPSIGGFERINGTTYPPERGLVPC</sequence>
<feature type="compositionally biased region" description="Polar residues" evidence="7">
    <location>
        <begin position="1842"/>
        <end position="1866"/>
    </location>
</feature>
<feature type="compositionally biased region" description="Acidic residues" evidence="7">
    <location>
        <begin position="2528"/>
        <end position="2540"/>
    </location>
</feature>
<feature type="region of interest" description="Disordered" evidence="7">
    <location>
        <begin position="122"/>
        <end position="149"/>
    </location>
</feature>
<feature type="compositionally biased region" description="Basic residues" evidence="7">
    <location>
        <begin position="173"/>
        <end position="190"/>
    </location>
</feature>
<feature type="compositionally biased region" description="Polar residues" evidence="7">
    <location>
        <begin position="782"/>
        <end position="811"/>
    </location>
</feature>
<name>A0A8R2QVR8_BOMMO</name>
<evidence type="ECO:0000256" key="2">
    <source>
        <dbReference type="ARBA" id="ARBA00022737"/>
    </source>
</evidence>
<dbReference type="Gene3D" id="3.30.160.60">
    <property type="entry name" value="Classic Zinc Finger"/>
    <property type="match status" value="6"/>
</dbReference>
<feature type="compositionally biased region" description="Basic residues" evidence="7">
    <location>
        <begin position="2090"/>
        <end position="2104"/>
    </location>
</feature>
<feature type="region of interest" description="Disordered" evidence="7">
    <location>
        <begin position="1413"/>
        <end position="1443"/>
    </location>
</feature>
<feature type="domain" description="C2H2-type" evidence="8">
    <location>
        <begin position="3345"/>
        <end position="3373"/>
    </location>
</feature>
<feature type="region of interest" description="Disordered" evidence="7">
    <location>
        <begin position="1310"/>
        <end position="1342"/>
    </location>
</feature>
<evidence type="ECO:0000256" key="7">
    <source>
        <dbReference type="SAM" id="MobiDB-lite"/>
    </source>
</evidence>
<feature type="compositionally biased region" description="Polar residues" evidence="7">
    <location>
        <begin position="2386"/>
        <end position="2399"/>
    </location>
</feature>
<feature type="compositionally biased region" description="Basic residues" evidence="7">
    <location>
        <begin position="2456"/>
        <end position="2471"/>
    </location>
</feature>
<feature type="region of interest" description="Disordered" evidence="7">
    <location>
        <begin position="2316"/>
        <end position="2475"/>
    </location>
</feature>
<evidence type="ECO:0000256" key="3">
    <source>
        <dbReference type="ARBA" id="ARBA00022771"/>
    </source>
</evidence>
<dbReference type="InterPro" id="IPR036236">
    <property type="entry name" value="Znf_C2H2_sf"/>
</dbReference>
<evidence type="ECO:0000313" key="10">
    <source>
        <dbReference type="Proteomes" id="UP000005204"/>
    </source>
</evidence>